<dbReference type="GO" id="GO:0003676">
    <property type="term" value="F:nucleic acid binding"/>
    <property type="evidence" value="ECO:0007669"/>
    <property type="project" value="InterPro"/>
</dbReference>
<reference evidence="2 3" key="1">
    <citation type="submission" date="2017-08" db="EMBL/GenBank/DDBJ databases">
        <title>Infants hospitalized years apart are colonized by the same room-sourced microbial strains.</title>
        <authorList>
            <person name="Brooks B."/>
            <person name="Olm M.R."/>
            <person name="Firek B.A."/>
            <person name="Baker R."/>
            <person name="Thomas B.C."/>
            <person name="Morowitz M.J."/>
            <person name="Banfield J.F."/>
        </authorList>
    </citation>
    <scope>NUCLEOTIDE SEQUENCE [LARGE SCALE GENOMIC DNA]</scope>
    <source>
        <strain evidence="2">S2_006_000_R2_64</strain>
    </source>
</reference>
<comment type="caution">
    <text evidence="2">The sequence shown here is derived from an EMBL/GenBank/DDBJ whole genome shotgun (WGS) entry which is preliminary data.</text>
</comment>
<dbReference type="InterPro" id="IPR002156">
    <property type="entry name" value="RNaseH_domain"/>
</dbReference>
<evidence type="ECO:0000313" key="3">
    <source>
        <dbReference type="Proteomes" id="UP000249739"/>
    </source>
</evidence>
<accession>A0A2W5FK07</accession>
<proteinExistence type="predicted"/>
<dbReference type="Proteomes" id="UP000249739">
    <property type="component" value="Unassembled WGS sequence"/>
</dbReference>
<dbReference type="SUPFAM" id="SSF53098">
    <property type="entry name" value="Ribonuclease H-like"/>
    <property type="match status" value="1"/>
</dbReference>
<feature type="domain" description="RNase H type-1" evidence="1">
    <location>
        <begin position="7"/>
        <end position="148"/>
    </location>
</feature>
<dbReference type="AlphaFoldDB" id="A0A2W5FK07"/>
<dbReference type="EMBL" id="QFOT01000027">
    <property type="protein sequence ID" value="PZP56385.1"/>
    <property type="molecule type" value="Genomic_DNA"/>
</dbReference>
<dbReference type="InterPro" id="IPR012337">
    <property type="entry name" value="RNaseH-like_sf"/>
</dbReference>
<dbReference type="CDD" id="cd06222">
    <property type="entry name" value="RNase_H_like"/>
    <property type="match status" value="1"/>
</dbReference>
<sequence>MSTKTHLKQKFDVWTDGSYRHKGNLAGIGYVIRHDGETHKGSRHLPSLSPGTIPFASDFVEIFAITAALRKIPEGSVVCLRSDCQNVIDWLQKREMRGKPQTRHALKSPFDQALQAIDRMESVTFIKAGDRTNEGMRVAHILAQTAAAPVRT</sequence>
<organism evidence="2 3">
    <name type="scientific">Micavibrio aeruginosavorus</name>
    <dbReference type="NCBI Taxonomy" id="349221"/>
    <lineage>
        <taxon>Bacteria</taxon>
        <taxon>Pseudomonadati</taxon>
        <taxon>Bdellovibrionota</taxon>
        <taxon>Bdellovibrionia</taxon>
        <taxon>Bdellovibrionales</taxon>
        <taxon>Pseudobdellovibrionaceae</taxon>
        <taxon>Micavibrio</taxon>
    </lineage>
</organism>
<dbReference type="InterPro" id="IPR036397">
    <property type="entry name" value="RNaseH_sf"/>
</dbReference>
<protein>
    <recommendedName>
        <fullName evidence="1">RNase H type-1 domain-containing protein</fullName>
    </recommendedName>
</protein>
<gene>
    <name evidence="2" type="ORF">DI586_03845</name>
</gene>
<dbReference type="Pfam" id="PF00075">
    <property type="entry name" value="RNase_H"/>
    <property type="match status" value="1"/>
</dbReference>
<dbReference type="GO" id="GO:0004523">
    <property type="term" value="F:RNA-DNA hybrid ribonuclease activity"/>
    <property type="evidence" value="ECO:0007669"/>
    <property type="project" value="InterPro"/>
</dbReference>
<dbReference type="PROSITE" id="PS50879">
    <property type="entry name" value="RNASE_H_1"/>
    <property type="match status" value="1"/>
</dbReference>
<dbReference type="Gene3D" id="3.30.420.10">
    <property type="entry name" value="Ribonuclease H-like superfamily/Ribonuclease H"/>
    <property type="match status" value="1"/>
</dbReference>
<name>A0A2W5FK07_9BACT</name>
<evidence type="ECO:0000259" key="1">
    <source>
        <dbReference type="PROSITE" id="PS50879"/>
    </source>
</evidence>
<dbReference type="InterPro" id="IPR044730">
    <property type="entry name" value="RNase_H-like_dom_plant"/>
</dbReference>
<evidence type="ECO:0000313" key="2">
    <source>
        <dbReference type="EMBL" id="PZP56385.1"/>
    </source>
</evidence>